<dbReference type="EMBL" id="MKHE01000015">
    <property type="protein sequence ID" value="OWK07783.1"/>
    <property type="molecule type" value="Genomic_DNA"/>
</dbReference>
<dbReference type="PANTHER" id="PTHR47509">
    <property type="entry name" value="MCG1612"/>
    <property type="match status" value="1"/>
</dbReference>
<dbReference type="Proteomes" id="UP000242450">
    <property type="component" value="Chromosome 15"/>
</dbReference>
<dbReference type="OrthoDB" id="9446792at2759"/>
<feature type="compositionally biased region" description="Acidic residues" evidence="1">
    <location>
        <begin position="202"/>
        <end position="211"/>
    </location>
</feature>
<evidence type="ECO:0000313" key="2">
    <source>
        <dbReference type="EMBL" id="OWK07783.1"/>
    </source>
</evidence>
<dbReference type="PANTHER" id="PTHR47509:SF1">
    <property type="entry name" value="RIKEN CDNA 4933402N03 GENE"/>
    <property type="match status" value="1"/>
</dbReference>
<dbReference type="InterPro" id="IPR040721">
    <property type="entry name" value="DUF5520"/>
</dbReference>
<reference evidence="2 3" key="1">
    <citation type="journal article" date="2018" name="Mol. Genet. Genomics">
        <title>The red deer Cervus elaphus genome CerEla1.0: sequencing, annotating, genes, and chromosomes.</title>
        <authorList>
            <person name="Bana N.A."/>
            <person name="Nyiri A."/>
            <person name="Nagy J."/>
            <person name="Frank K."/>
            <person name="Nagy T."/>
            <person name="Steger V."/>
            <person name="Schiller M."/>
            <person name="Lakatos P."/>
            <person name="Sugar L."/>
            <person name="Horn P."/>
            <person name="Barta E."/>
            <person name="Orosz L."/>
        </authorList>
    </citation>
    <scope>NUCLEOTIDE SEQUENCE [LARGE SCALE GENOMIC DNA]</scope>
    <source>
        <strain evidence="2">Hungarian</strain>
    </source>
</reference>
<proteinExistence type="predicted"/>
<keyword evidence="3" id="KW-1185">Reference proteome</keyword>
<feature type="region of interest" description="Disordered" evidence="1">
    <location>
        <begin position="1"/>
        <end position="36"/>
    </location>
</feature>
<protein>
    <submittedName>
        <fullName evidence="2">Uncharacterized protein</fullName>
    </submittedName>
</protein>
<comment type="caution">
    <text evidence="2">The sequence shown here is derived from an EMBL/GenBank/DDBJ whole genome shotgun (WGS) entry which is preliminary data.</text>
</comment>
<name>A0A212CP83_CEREH</name>
<dbReference type="AlphaFoldDB" id="A0A212CP83"/>
<gene>
    <name evidence="2" type="ORF">Celaphus_00008758</name>
</gene>
<feature type="region of interest" description="Disordered" evidence="1">
    <location>
        <begin position="185"/>
        <end position="230"/>
    </location>
</feature>
<dbReference type="Pfam" id="PF17658">
    <property type="entry name" value="DUF5520"/>
    <property type="match status" value="1"/>
</dbReference>
<feature type="compositionally biased region" description="Basic and acidic residues" evidence="1">
    <location>
        <begin position="16"/>
        <end position="32"/>
    </location>
</feature>
<sequence length="326" mass="37209">MIREWENGCPKIGKQRARDSRAQEKMTTEGKLNKNGTPMQAFNISDSFLNKESLYSQGDLCPAAPLGIWTKFYKSDPRIALGKYSPLEKEILQEEEQKMLNELQTLSSDYKRAVDYKMQHSRHCATCGPLGKMWTAKVIVSPEEFRMPRRERLNISKHIERMQLARALRSKQLLPYIERFRGPSLLPSGGLGPTAKPRVGEGQDDGNADDANDAHQEGRGEAESKTSKRQEIKMNVFFKSEESKKCMTYHPNDLKPFLPTKKVERSITGLTNRSLLHVAEFPGDLLLMNQDFLSRGIYPSYASQATSLEKENAWKEYMCKTGSHHY</sequence>
<evidence type="ECO:0000256" key="1">
    <source>
        <dbReference type="SAM" id="MobiDB-lite"/>
    </source>
</evidence>
<evidence type="ECO:0000313" key="3">
    <source>
        <dbReference type="Proteomes" id="UP000242450"/>
    </source>
</evidence>
<accession>A0A212CP83</accession>
<organism evidence="2 3">
    <name type="scientific">Cervus elaphus hippelaphus</name>
    <name type="common">European red deer</name>
    <dbReference type="NCBI Taxonomy" id="46360"/>
    <lineage>
        <taxon>Eukaryota</taxon>
        <taxon>Metazoa</taxon>
        <taxon>Chordata</taxon>
        <taxon>Craniata</taxon>
        <taxon>Vertebrata</taxon>
        <taxon>Euteleostomi</taxon>
        <taxon>Mammalia</taxon>
        <taxon>Eutheria</taxon>
        <taxon>Laurasiatheria</taxon>
        <taxon>Artiodactyla</taxon>
        <taxon>Ruminantia</taxon>
        <taxon>Pecora</taxon>
        <taxon>Cervidae</taxon>
        <taxon>Cervinae</taxon>
        <taxon>Cervus</taxon>
    </lineage>
</organism>
<feature type="compositionally biased region" description="Basic and acidic residues" evidence="1">
    <location>
        <begin position="212"/>
        <end position="230"/>
    </location>
</feature>